<accession>A0A8H2LCE9</accession>
<organism evidence="1 2">
    <name type="scientific">Bizionia saleffrena</name>
    <dbReference type="NCBI Taxonomy" id="291189"/>
    <lineage>
        <taxon>Bacteria</taxon>
        <taxon>Pseudomonadati</taxon>
        <taxon>Bacteroidota</taxon>
        <taxon>Flavobacteriia</taxon>
        <taxon>Flavobacteriales</taxon>
        <taxon>Flavobacteriaceae</taxon>
        <taxon>Bizionia</taxon>
    </lineage>
</organism>
<gene>
    <name evidence="1" type="ORF">ES676_12800</name>
</gene>
<dbReference type="RefSeq" id="WP_148370721.1">
    <property type="nucleotide sequence ID" value="NZ_VSKM01000016.1"/>
</dbReference>
<comment type="caution">
    <text evidence="1">The sequence shown here is derived from an EMBL/GenBank/DDBJ whole genome shotgun (WGS) entry which is preliminary data.</text>
</comment>
<reference evidence="1 2" key="1">
    <citation type="submission" date="2019-08" db="EMBL/GenBank/DDBJ databases">
        <title>Genomes of Antarctic Bizionia species.</title>
        <authorList>
            <person name="Bowman J.P."/>
        </authorList>
    </citation>
    <scope>NUCLEOTIDE SEQUENCE [LARGE SCALE GENOMIC DNA]</scope>
    <source>
        <strain evidence="1 2">HFD</strain>
    </source>
</reference>
<evidence type="ECO:0000313" key="2">
    <source>
        <dbReference type="Proteomes" id="UP000323324"/>
    </source>
</evidence>
<keyword evidence="2" id="KW-1185">Reference proteome</keyword>
<evidence type="ECO:0000313" key="1">
    <source>
        <dbReference type="EMBL" id="TYB70651.1"/>
    </source>
</evidence>
<dbReference type="AlphaFoldDB" id="A0A8H2LCE9"/>
<sequence length="73" mass="8424">MKKLTITPEEIAIITNRSASYARTIIQKIKTLLNKEKHQLVTIREFVDYMGFEFDEVDAMVNSKGSTGLKRYV</sequence>
<dbReference type="Proteomes" id="UP000323324">
    <property type="component" value="Unassembled WGS sequence"/>
</dbReference>
<dbReference type="EMBL" id="VSKM01000016">
    <property type="protein sequence ID" value="TYB70651.1"/>
    <property type="molecule type" value="Genomic_DNA"/>
</dbReference>
<name>A0A8H2LCE9_9FLAO</name>
<protein>
    <submittedName>
        <fullName evidence="1">Uncharacterized protein</fullName>
    </submittedName>
</protein>
<proteinExistence type="predicted"/>